<evidence type="ECO:0000313" key="4">
    <source>
        <dbReference type="EMBL" id="EDR02714.1"/>
    </source>
</evidence>
<dbReference type="InParanoid" id="B0DS21"/>
<feature type="compositionally biased region" description="Acidic residues" evidence="2">
    <location>
        <begin position="1069"/>
        <end position="1081"/>
    </location>
</feature>
<keyword evidence="5" id="KW-1185">Reference proteome</keyword>
<dbReference type="Proteomes" id="UP000001194">
    <property type="component" value="Unassembled WGS sequence"/>
</dbReference>
<name>B0DS21_LACBS</name>
<feature type="coiled-coil region" evidence="1">
    <location>
        <begin position="320"/>
        <end position="347"/>
    </location>
</feature>
<dbReference type="HOGENOM" id="CLU_008946_0_0_1"/>
<dbReference type="AlphaFoldDB" id="B0DS21"/>
<reference evidence="4 5" key="1">
    <citation type="journal article" date="2008" name="Nature">
        <title>The genome of Laccaria bicolor provides insights into mycorrhizal symbiosis.</title>
        <authorList>
            <person name="Martin F."/>
            <person name="Aerts A."/>
            <person name="Ahren D."/>
            <person name="Brun A."/>
            <person name="Danchin E.G.J."/>
            <person name="Duchaussoy F."/>
            <person name="Gibon J."/>
            <person name="Kohler A."/>
            <person name="Lindquist E."/>
            <person name="Pereda V."/>
            <person name="Salamov A."/>
            <person name="Shapiro H.J."/>
            <person name="Wuyts J."/>
            <person name="Blaudez D."/>
            <person name="Buee M."/>
            <person name="Brokstein P."/>
            <person name="Canbaeck B."/>
            <person name="Cohen D."/>
            <person name="Courty P.E."/>
            <person name="Coutinho P.M."/>
            <person name="Delaruelle C."/>
            <person name="Detter J.C."/>
            <person name="Deveau A."/>
            <person name="DiFazio S."/>
            <person name="Duplessis S."/>
            <person name="Fraissinet-Tachet L."/>
            <person name="Lucic E."/>
            <person name="Frey-Klett P."/>
            <person name="Fourrey C."/>
            <person name="Feussner I."/>
            <person name="Gay G."/>
            <person name="Grimwood J."/>
            <person name="Hoegger P.J."/>
            <person name="Jain P."/>
            <person name="Kilaru S."/>
            <person name="Labbe J."/>
            <person name="Lin Y.C."/>
            <person name="Legue V."/>
            <person name="Le Tacon F."/>
            <person name="Marmeisse R."/>
            <person name="Melayah D."/>
            <person name="Montanini B."/>
            <person name="Muratet M."/>
            <person name="Nehls U."/>
            <person name="Niculita-Hirzel H."/>
            <person name="Oudot-Le Secq M.P."/>
            <person name="Peter M."/>
            <person name="Quesneville H."/>
            <person name="Rajashekar B."/>
            <person name="Reich M."/>
            <person name="Rouhier N."/>
            <person name="Schmutz J."/>
            <person name="Yin T."/>
            <person name="Chalot M."/>
            <person name="Henrissat B."/>
            <person name="Kuees U."/>
            <person name="Lucas S."/>
            <person name="Van de Peer Y."/>
            <person name="Podila G.K."/>
            <person name="Polle A."/>
            <person name="Pukkila P.J."/>
            <person name="Richardson P.M."/>
            <person name="Rouze P."/>
            <person name="Sanders I.R."/>
            <person name="Stajich J.E."/>
            <person name="Tunlid A."/>
            <person name="Tuskan G."/>
            <person name="Grigoriev I.V."/>
        </authorList>
    </citation>
    <scope>NUCLEOTIDE SEQUENCE [LARGE SCALE GENOMIC DNA]</scope>
    <source>
        <strain evidence="5">S238N-H82 / ATCC MYA-4686</strain>
    </source>
</reference>
<gene>
    <name evidence="4" type="ORF">LACBIDRAFT_332236</name>
</gene>
<evidence type="ECO:0000256" key="2">
    <source>
        <dbReference type="SAM" id="MobiDB-lite"/>
    </source>
</evidence>
<evidence type="ECO:0000313" key="5">
    <source>
        <dbReference type="Proteomes" id="UP000001194"/>
    </source>
</evidence>
<dbReference type="OrthoDB" id="5424058at2759"/>
<sequence>MGTGFWSDTCAPMLFAYLLPIVRLPTPIKQKEILTLEIIRVRGIEPRATAIPTSPRDPRYYIPRRPSPLSLPPLAPHMAFQGPSTHHVTFQAPSHGFQAFAALAVPNTAHEQGGRVYKEPRYPLEAQRRFLSEARKALNEVKRDKDEEQPKSPCQTLPPPSPTTTQQQPKAQSSPTLTLPLTPLSGASTVSQYSQLGDEDDHETQEKRKGGVFCCIGVPWFRNSPKPPVVPVGEPAMRQVSATHRLISTIIYANIHEFTTSNLSVMSTPRKRSVPDENSPPASTFIPYTTPPISTVKRVWRQVLKDVTPAQLNEACQSWIEKQKERAQEEELRLREAEEEKERQTTERLSDALCVSIRTPATNDRQLSSQVTQMLSHHGIHIIESIHQCQPAATDAWMAARLKTLLVEEGVQLGSDFSLANLLTDARTAAPNFFSFLCDLNGYSADATLERHKKKDVVLSTVMCIIAQTKNEKASEFQLVTAIYLLASGASRSLFNVLNHAGFSLSYSSAMDKIKLMGKERLQCIWSLVREKVCMVIWDNINIAFRVNEQRQAAKNHFDNGTTATLLPLFNVPYGSIPLSVLPSRQVRRNVYDFQPHIDLLPTADQVSELQTSMIWHIEDILLNTFPDIRQCLKGVDLSPPMVLAIPVHKTEQYPLPATLIDESTIDGTLDIVDHIFFRTLGLTEDEIKKHGPFLSASASRRTDTSLVDSPGKFMKPQIGLFHGKVAGSRCTANEHWGVLNSKSPWSLWRMNTLLGWKPITAGWKAKQLPPFRPIMELMLQLALLANILDGFRLYCPGNDLKKWTSQIKTREELSRVSKAVFEELFSAQRVTKLRKLKTRDVPLENIILFNRDALILLVLTAAIKQGDIGTVINVLAHWVLMFHGSGKMPKYADALFHTLMDLKTMHPRLRNAYLMNWLANLSGRPNGFKEMDLLQEHQNFWLKIIYNAKGSNRSWEWLAMVSVSIFALREVIRQVQTHFKTPRNSNSHTSPSTEADVQIIHNYLVANMIQSYTPSRLNNEWATPSQDLMVAGAVYATTASAYRNFRPDKRHAYFASGTSSPKTSSVEETPDPCDFQEDPGLDLGDLSLDDEEFPAELDPEQLRGHDSDGVFFSERREQIKPFVSTLCITMRGGPA</sequence>
<evidence type="ECO:0000259" key="3">
    <source>
        <dbReference type="Pfam" id="PF20231"/>
    </source>
</evidence>
<feature type="compositionally biased region" description="Basic and acidic residues" evidence="2">
    <location>
        <begin position="140"/>
        <end position="150"/>
    </location>
</feature>
<keyword evidence="1" id="KW-0175">Coiled coil</keyword>
<organism evidence="5">
    <name type="scientific">Laccaria bicolor (strain S238N-H82 / ATCC MYA-4686)</name>
    <name type="common">Bicoloured deceiver</name>
    <name type="synonym">Laccaria laccata var. bicolor</name>
    <dbReference type="NCBI Taxonomy" id="486041"/>
    <lineage>
        <taxon>Eukaryota</taxon>
        <taxon>Fungi</taxon>
        <taxon>Dikarya</taxon>
        <taxon>Basidiomycota</taxon>
        <taxon>Agaricomycotina</taxon>
        <taxon>Agaricomycetes</taxon>
        <taxon>Agaricomycetidae</taxon>
        <taxon>Agaricales</taxon>
        <taxon>Agaricineae</taxon>
        <taxon>Hydnangiaceae</taxon>
        <taxon>Laccaria</taxon>
    </lineage>
</organism>
<feature type="region of interest" description="Disordered" evidence="2">
    <location>
        <begin position="1057"/>
        <end position="1083"/>
    </location>
</feature>
<feature type="domain" description="DUF6589" evidence="3">
    <location>
        <begin position="594"/>
        <end position="989"/>
    </location>
</feature>
<feature type="region of interest" description="Disordered" evidence="2">
    <location>
        <begin position="140"/>
        <end position="185"/>
    </location>
</feature>
<proteinExistence type="predicted"/>
<accession>B0DS21</accession>
<dbReference type="InterPro" id="IPR046496">
    <property type="entry name" value="DUF6589"/>
</dbReference>
<dbReference type="EMBL" id="DS547129">
    <property type="protein sequence ID" value="EDR02714.1"/>
    <property type="molecule type" value="Genomic_DNA"/>
</dbReference>
<feature type="compositionally biased region" description="Low complexity" evidence="2">
    <location>
        <begin position="163"/>
        <end position="185"/>
    </location>
</feature>
<dbReference type="KEGG" id="lbc:LACBIDRAFT_332236"/>
<dbReference type="GeneID" id="6082394"/>
<dbReference type="Pfam" id="PF20231">
    <property type="entry name" value="DUF6589"/>
    <property type="match status" value="1"/>
</dbReference>
<dbReference type="RefSeq" id="XP_001886758.1">
    <property type="nucleotide sequence ID" value="XM_001886723.1"/>
</dbReference>
<evidence type="ECO:0000256" key="1">
    <source>
        <dbReference type="SAM" id="Coils"/>
    </source>
</evidence>
<protein>
    <submittedName>
        <fullName evidence="4">Predicted protein</fullName>
    </submittedName>
</protein>
<feature type="compositionally biased region" description="Polar residues" evidence="2">
    <location>
        <begin position="1057"/>
        <end position="1068"/>
    </location>
</feature>